<dbReference type="AlphaFoldDB" id="L0RED1"/>
<dbReference type="EMBL" id="FO203522">
    <property type="protein sequence ID" value="CCO25119.1"/>
    <property type="molecule type" value="Genomic_DNA"/>
</dbReference>
<dbReference type="RefSeq" id="WP_015337717.1">
    <property type="nucleotide sequence ID" value="NC_020055.1"/>
</dbReference>
<evidence type="ECO:0000313" key="2">
    <source>
        <dbReference type="EMBL" id="CCO25119.1"/>
    </source>
</evidence>
<dbReference type="KEGG" id="dhy:DESAM_22852"/>
<sequence length="51" mass="5726">MNKVERIIWIVCIILTLTVMVGILECRADVDMSHAKIDGKLLGSYDYNISA</sequence>
<evidence type="ECO:0000256" key="1">
    <source>
        <dbReference type="SAM" id="Phobius"/>
    </source>
</evidence>
<dbReference type="Proteomes" id="UP000010808">
    <property type="component" value="Chromosome"/>
</dbReference>
<reference evidence="2 3" key="1">
    <citation type="submission" date="2012-10" db="EMBL/GenBank/DDBJ databases">
        <authorList>
            <person name="Genoscope - CEA"/>
        </authorList>
    </citation>
    <scope>NUCLEOTIDE SEQUENCE [LARGE SCALE GENOMIC DNA]</scope>
    <source>
        <strain evidence="3">AM13 / DSM 14728</strain>
    </source>
</reference>
<protein>
    <submittedName>
        <fullName evidence="2">TPR repeat-containing protein</fullName>
    </submittedName>
</protein>
<evidence type="ECO:0000313" key="3">
    <source>
        <dbReference type="Proteomes" id="UP000010808"/>
    </source>
</evidence>
<dbReference type="OrthoDB" id="5452457at2"/>
<proteinExistence type="predicted"/>
<gene>
    <name evidence="2" type="ORF">DESAM_22852</name>
</gene>
<keyword evidence="3" id="KW-1185">Reference proteome</keyword>
<name>L0RED1_9BACT</name>
<dbReference type="HOGENOM" id="CLU_3098131_0_0_7"/>
<keyword evidence="1" id="KW-0812">Transmembrane</keyword>
<dbReference type="PATRIC" id="fig|1121451.3.peg.3062"/>
<accession>L0RED1</accession>
<feature type="transmembrane region" description="Helical" evidence="1">
    <location>
        <begin position="6"/>
        <end position="24"/>
    </location>
</feature>
<keyword evidence="1" id="KW-1133">Transmembrane helix</keyword>
<organism evidence="2 3">
    <name type="scientific">Maridesulfovibrio hydrothermalis AM13 = DSM 14728</name>
    <dbReference type="NCBI Taxonomy" id="1121451"/>
    <lineage>
        <taxon>Bacteria</taxon>
        <taxon>Pseudomonadati</taxon>
        <taxon>Thermodesulfobacteriota</taxon>
        <taxon>Desulfovibrionia</taxon>
        <taxon>Desulfovibrionales</taxon>
        <taxon>Desulfovibrionaceae</taxon>
        <taxon>Maridesulfovibrio</taxon>
    </lineage>
</organism>
<dbReference type="STRING" id="1121451.DESAM_22852"/>
<keyword evidence="1" id="KW-0472">Membrane</keyword>